<dbReference type="SMART" id="SM00034">
    <property type="entry name" value="CLECT"/>
    <property type="match status" value="1"/>
</dbReference>
<dbReference type="AlphaFoldDB" id="A0A2A9MJW5"/>
<dbReference type="InterPro" id="IPR016186">
    <property type="entry name" value="C-type_lectin-like/link_sf"/>
</dbReference>
<comment type="caution">
    <text evidence="4">The sequence shown here is derived from an EMBL/GenBank/DDBJ whole genome shotgun (WGS) entry which is preliminary data.</text>
</comment>
<feature type="transmembrane region" description="Helical" evidence="2">
    <location>
        <begin position="651"/>
        <end position="675"/>
    </location>
</feature>
<keyword evidence="2" id="KW-0812">Transmembrane</keyword>
<accession>A0A2A9MJW5</accession>
<feature type="region of interest" description="Disordered" evidence="1">
    <location>
        <begin position="314"/>
        <end position="403"/>
    </location>
</feature>
<dbReference type="PANTHER" id="PTHR45710:SF20">
    <property type="entry name" value="C-TYPE LECTIN DOMAIN FAMILY 2, MEMBER M"/>
    <property type="match status" value="1"/>
</dbReference>
<feature type="compositionally biased region" description="Low complexity" evidence="1">
    <location>
        <begin position="713"/>
        <end position="729"/>
    </location>
</feature>
<feature type="domain" description="C-type lectin" evidence="3">
    <location>
        <begin position="112"/>
        <end position="221"/>
    </location>
</feature>
<keyword evidence="5" id="KW-1185">Reference proteome</keyword>
<feature type="compositionally biased region" description="Basic and acidic residues" evidence="1">
    <location>
        <begin position="445"/>
        <end position="457"/>
    </location>
</feature>
<feature type="compositionally biased region" description="Basic and acidic residues" evidence="1">
    <location>
        <begin position="393"/>
        <end position="403"/>
    </location>
</feature>
<dbReference type="PANTHER" id="PTHR45710">
    <property type="entry name" value="C-TYPE LECTIN DOMAIN-CONTAINING PROTEIN 180"/>
    <property type="match status" value="1"/>
</dbReference>
<dbReference type="KEGG" id="bbes:BESB_039320"/>
<name>A0A2A9MJW5_BESBE</name>
<feature type="region of interest" description="Disordered" evidence="1">
    <location>
        <begin position="713"/>
        <end position="739"/>
    </location>
</feature>
<gene>
    <name evidence="4" type="ORF">BESB_039320</name>
</gene>
<reference evidence="4 5" key="1">
    <citation type="submission" date="2017-09" db="EMBL/GenBank/DDBJ databases">
        <title>Genome sequencing of Besnoitia besnoiti strain Bb-Ger1.</title>
        <authorList>
            <person name="Schares G."/>
            <person name="Venepally P."/>
            <person name="Lorenzi H.A."/>
        </authorList>
    </citation>
    <scope>NUCLEOTIDE SEQUENCE [LARGE SCALE GENOMIC DNA]</scope>
    <source>
        <strain evidence="4 5">Bb-Ger1</strain>
    </source>
</reference>
<feature type="compositionally biased region" description="Polar residues" evidence="1">
    <location>
        <begin position="382"/>
        <end position="392"/>
    </location>
</feature>
<dbReference type="OrthoDB" id="331386at2759"/>
<protein>
    <recommendedName>
        <fullName evidence="3">C-type lectin domain-containing protein</fullName>
    </recommendedName>
</protein>
<keyword evidence="2" id="KW-0472">Membrane</keyword>
<feature type="region of interest" description="Disordered" evidence="1">
    <location>
        <begin position="444"/>
        <end position="484"/>
    </location>
</feature>
<dbReference type="RefSeq" id="XP_029221483.1">
    <property type="nucleotide sequence ID" value="XM_029362518.1"/>
</dbReference>
<dbReference type="VEuPathDB" id="ToxoDB:BESB_039320"/>
<dbReference type="Proteomes" id="UP000224006">
    <property type="component" value="Chromosome II"/>
</dbReference>
<feature type="compositionally biased region" description="Basic and acidic residues" evidence="1">
    <location>
        <begin position="314"/>
        <end position="324"/>
    </location>
</feature>
<feature type="region of interest" description="Disordered" evidence="1">
    <location>
        <begin position="507"/>
        <end position="538"/>
    </location>
</feature>
<dbReference type="GeneID" id="40308913"/>
<evidence type="ECO:0000256" key="1">
    <source>
        <dbReference type="SAM" id="MobiDB-lite"/>
    </source>
</evidence>
<dbReference type="EMBL" id="NWUJ01000002">
    <property type="protein sequence ID" value="PFH37474.1"/>
    <property type="molecule type" value="Genomic_DNA"/>
</dbReference>
<dbReference type="Gene3D" id="3.10.100.10">
    <property type="entry name" value="Mannose-Binding Protein A, subunit A"/>
    <property type="match status" value="1"/>
</dbReference>
<sequence>MTTGRELQTTAKRLRSGTSFQFGVQEGMRTSTGDAEQDLVPIVDDKYANAARLVNEYVSRDKSFEEAHRACPRSNWMRVQGTSGRCFKSFDFLEFGIGPVGDGDNTVKQVGTWEEAERICMGFGAHLAALYTAAEMKFAHMVLDRRPDACWIGLRRLEPHRARRNSDTSNGWKWITSDNGIQDDTYPIEWHRDWAPVWDSISYAKPLCGVFTKKGIAARRCYANTGPTGGLADNRVKKGQKSSAEKLPAPELSCFLCATYTSTKLPEQSFAYSAENGLFVWTEAVGGTPPFDARQSGATPHSITTEILDERVKDERRYSKEGKKSTWGLSKLHERNTMKGMKRHSESALTTSSRKANVDDVDQSSTLEDSVDEWFPPRSKGVESTGTSQNLSERSKEIPGDAHELTSTAYSTTASDTFVYNATHQPAIDSEAAFKVTRIPSMSNHTEKNEMGLRVDAHSQPSNDEGRDTAADNPTAPSLATSALRIKDSESYGAFLQEFMRLHSEAKEVQGGRKENAMHGESTAQDSKTLPAVSEPHGTPAGLSVVSLKTEQDSDDRHVLDGSVGKVKEGDYVQVSPIARATPVADMQGESEVNLSSAESPQELPSRDGSAVGLETESAATQPLRPPSVGTPPHEGKEGMAGAEKETKVKLLHIISCSLGIAIFILGAILLLICLRCSRSRHKETGEGDSQESESTQAKTMSLPLSIESSIHSIGSSVSGSPASRGESSYAQSRDEPVPAMGGSCCQQLLRSDGCSPQSRRTVFESRTLPGSRASLGRIASPGGESVFPEETWESSVSTSTSNISQSAGFQQLGSETLVSAIVRGIRVAAGMSEASSTRDDAFSTVPSVLSSDDAGSSLDGSAQTRRPSTAERLERLRARIDAL</sequence>
<dbReference type="InterPro" id="IPR050828">
    <property type="entry name" value="C-type_lectin/matrix_domain"/>
</dbReference>
<proteinExistence type="predicted"/>
<feature type="compositionally biased region" description="Low complexity" evidence="1">
    <location>
        <begin position="850"/>
        <end position="863"/>
    </location>
</feature>
<feature type="region of interest" description="Disordered" evidence="1">
    <location>
        <begin position="833"/>
        <end position="872"/>
    </location>
</feature>
<dbReference type="CDD" id="cd00037">
    <property type="entry name" value="CLECT"/>
    <property type="match status" value="1"/>
</dbReference>
<evidence type="ECO:0000313" key="4">
    <source>
        <dbReference type="EMBL" id="PFH37474.1"/>
    </source>
</evidence>
<dbReference type="InterPro" id="IPR016187">
    <property type="entry name" value="CTDL_fold"/>
</dbReference>
<keyword evidence="2" id="KW-1133">Transmembrane helix</keyword>
<dbReference type="Pfam" id="PF00059">
    <property type="entry name" value="Lectin_C"/>
    <property type="match status" value="1"/>
</dbReference>
<feature type="compositionally biased region" description="Polar residues" evidence="1">
    <location>
        <begin position="591"/>
        <end position="600"/>
    </location>
</feature>
<evidence type="ECO:0000313" key="5">
    <source>
        <dbReference type="Proteomes" id="UP000224006"/>
    </source>
</evidence>
<feature type="compositionally biased region" description="Basic and acidic residues" evidence="1">
    <location>
        <begin position="507"/>
        <end position="518"/>
    </location>
</feature>
<dbReference type="InterPro" id="IPR001304">
    <property type="entry name" value="C-type_lectin-like"/>
</dbReference>
<organism evidence="4 5">
    <name type="scientific">Besnoitia besnoiti</name>
    <name type="common">Apicomplexan protozoan</name>
    <dbReference type="NCBI Taxonomy" id="94643"/>
    <lineage>
        <taxon>Eukaryota</taxon>
        <taxon>Sar</taxon>
        <taxon>Alveolata</taxon>
        <taxon>Apicomplexa</taxon>
        <taxon>Conoidasida</taxon>
        <taxon>Coccidia</taxon>
        <taxon>Eucoccidiorida</taxon>
        <taxon>Eimeriorina</taxon>
        <taxon>Sarcocystidae</taxon>
        <taxon>Besnoitia</taxon>
    </lineage>
</organism>
<dbReference type="SUPFAM" id="SSF56436">
    <property type="entry name" value="C-type lectin-like"/>
    <property type="match status" value="1"/>
</dbReference>
<evidence type="ECO:0000259" key="3">
    <source>
        <dbReference type="PROSITE" id="PS50041"/>
    </source>
</evidence>
<dbReference type="PROSITE" id="PS50041">
    <property type="entry name" value="C_TYPE_LECTIN_2"/>
    <property type="match status" value="1"/>
</dbReference>
<feature type="region of interest" description="Disordered" evidence="1">
    <location>
        <begin position="583"/>
        <end position="642"/>
    </location>
</feature>
<evidence type="ECO:0000256" key="2">
    <source>
        <dbReference type="SAM" id="Phobius"/>
    </source>
</evidence>